<evidence type="ECO:0000256" key="8">
    <source>
        <dbReference type="ARBA" id="ARBA00022723"/>
    </source>
</evidence>
<dbReference type="EC" id="1.17.1.9" evidence="15"/>
<accession>A0AAW7Z658</accession>
<evidence type="ECO:0000256" key="11">
    <source>
        <dbReference type="ARBA" id="ARBA00023004"/>
    </source>
</evidence>
<keyword evidence="7 13" id="KW-0812">Transmembrane</keyword>
<dbReference type="InterPro" id="IPR016174">
    <property type="entry name" value="Di-haem_cyt_TM"/>
</dbReference>
<evidence type="ECO:0000256" key="12">
    <source>
        <dbReference type="ARBA" id="ARBA00023136"/>
    </source>
</evidence>
<dbReference type="GO" id="GO:0036397">
    <property type="term" value="F:formate dehydrogenase (quinone) activity"/>
    <property type="evidence" value="ECO:0007669"/>
    <property type="project" value="TreeGrafter"/>
</dbReference>
<comment type="similarity">
    <text evidence="3">Belongs to the formate dehydrogenase gamma subunit family.</text>
</comment>
<keyword evidence="6" id="KW-0349">Heme</keyword>
<feature type="transmembrane region" description="Helical" evidence="13">
    <location>
        <begin position="60"/>
        <end position="82"/>
    </location>
</feature>
<dbReference type="GO" id="GO:0009326">
    <property type="term" value="C:formate dehydrogenase complex"/>
    <property type="evidence" value="ECO:0007669"/>
    <property type="project" value="InterPro"/>
</dbReference>
<keyword evidence="16" id="KW-1185">Reference proteome</keyword>
<dbReference type="GO" id="GO:0015944">
    <property type="term" value="P:formate oxidation"/>
    <property type="evidence" value="ECO:0007669"/>
    <property type="project" value="TreeGrafter"/>
</dbReference>
<keyword evidence="8" id="KW-0479">Metal-binding</keyword>
<evidence type="ECO:0000256" key="13">
    <source>
        <dbReference type="SAM" id="Phobius"/>
    </source>
</evidence>
<dbReference type="GO" id="GO:0009055">
    <property type="term" value="F:electron transfer activity"/>
    <property type="evidence" value="ECO:0007669"/>
    <property type="project" value="InterPro"/>
</dbReference>
<dbReference type="Pfam" id="PF01292">
    <property type="entry name" value="Ni_hydr_CYTB"/>
    <property type="match status" value="1"/>
</dbReference>
<dbReference type="GO" id="GO:0009061">
    <property type="term" value="P:anaerobic respiration"/>
    <property type="evidence" value="ECO:0007669"/>
    <property type="project" value="TreeGrafter"/>
</dbReference>
<feature type="domain" description="Cytochrome b561 bacterial/Ni-hydrogenase" evidence="14">
    <location>
        <begin position="54"/>
        <end position="219"/>
    </location>
</feature>
<dbReference type="EMBL" id="JARPTC010000001">
    <property type="protein sequence ID" value="MDO7785708.1"/>
    <property type="molecule type" value="Genomic_DNA"/>
</dbReference>
<dbReference type="GO" id="GO:0008863">
    <property type="term" value="F:formate dehydrogenase (NAD+) activity"/>
    <property type="evidence" value="ECO:0007669"/>
    <property type="project" value="UniProtKB-EC"/>
</dbReference>
<dbReference type="AlphaFoldDB" id="A0AAW7Z658"/>
<dbReference type="Proteomes" id="UP001172911">
    <property type="component" value="Unassembled WGS sequence"/>
</dbReference>
<evidence type="ECO:0000313" key="15">
    <source>
        <dbReference type="EMBL" id="MDO7785708.1"/>
    </source>
</evidence>
<evidence type="ECO:0000256" key="4">
    <source>
        <dbReference type="ARBA" id="ARBA00022448"/>
    </source>
</evidence>
<keyword evidence="9" id="KW-0249">Electron transport</keyword>
<feature type="transmembrane region" description="Helical" evidence="13">
    <location>
        <begin position="175"/>
        <end position="199"/>
    </location>
</feature>
<evidence type="ECO:0000256" key="1">
    <source>
        <dbReference type="ARBA" id="ARBA00001971"/>
    </source>
</evidence>
<evidence type="ECO:0000256" key="9">
    <source>
        <dbReference type="ARBA" id="ARBA00022982"/>
    </source>
</evidence>
<gene>
    <name evidence="15" type="ORF">P6N53_00485</name>
</gene>
<evidence type="ECO:0000256" key="10">
    <source>
        <dbReference type="ARBA" id="ARBA00022989"/>
    </source>
</evidence>
<evidence type="ECO:0000256" key="3">
    <source>
        <dbReference type="ARBA" id="ARBA00010747"/>
    </source>
</evidence>
<dbReference type="GO" id="GO:0005886">
    <property type="term" value="C:plasma membrane"/>
    <property type="evidence" value="ECO:0007669"/>
    <property type="project" value="UniProtKB-SubCell"/>
</dbReference>
<keyword evidence="15" id="KW-0560">Oxidoreductase</keyword>
<keyword evidence="12 13" id="KW-0472">Membrane</keyword>
<reference evidence="15" key="1">
    <citation type="journal article" date="2023" name="J. Hazard. Mater.">
        <title>Anaerobic biodegradation of pyrene and benzo[a]pyrene by a new sulfate-reducing Desulforamulus aquiferis strain DSA.</title>
        <authorList>
            <person name="Zhang Z."/>
            <person name="Sun J."/>
            <person name="Gong X."/>
            <person name="Wang C."/>
            <person name="Wang H."/>
        </authorList>
    </citation>
    <scope>NUCLEOTIDE SEQUENCE</scope>
    <source>
        <strain evidence="15">DSA</strain>
    </source>
</reference>
<evidence type="ECO:0000259" key="14">
    <source>
        <dbReference type="Pfam" id="PF01292"/>
    </source>
</evidence>
<evidence type="ECO:0000256" key="7">
    <source>
        <dbReference type="ARBA" id="ARBA00022692"/>
    </source>
</evidence>
<keyword evidence="10 13" id="KW-1133">Transmembrane helix</keyword>
<protein>
    <submittedName>
        <fullName evidence="15">Formate dehydrogenase subunit gamma</fullName>
        <ecNumber evidence="15">1.17.1.9</ecNumber>
    </submittedName>
</protein>
<keyword evidence="11" id="KW-0408">Iron</keyword>
<dbReference type="GO" id="GO:0022904">
    <property type="term" value="P:respiratory electron transport chain"/>
    <property type="evidence" value="ECO:0007669"/>
    <property type="project" value="InterPro"/>
</dbReference>
<keyword evidence="4" id="KW-0813">Transport</keyword>
<feature type="transmembrane region" description="Helical" evidence="13">
    <location>
        <begin position="12"/>
        <end position="34"/>
    </location>
</feature>
<comment type="subcellular location">
    <subcellularLocation>
        <location evidence="2">Cell membrane</location>
        <topology evidence="2">Multi-pass membrane protein</topology>
    </subcellularLocation>
</comment>
<evidence type="ECO:0000256" key="6">
    <source>
        <dbReference type="ARBA" id="ARBA00022617"/>
    </source>
</evidence>
<evidence type="ECO:0000256" key="5">
    <source>
        <dbReference type="ARBA" id="ARBA00022475"/>
    </source>
</evidence>
<feature type="transmembrane region" description="Helical" evidence="13">
    <location>
        <begin position="88"/>
        <end position="112"/>
    </location>
</feature>
<dbReference type="PANTHER" id="PTHR30074">
    <property type="entry name" value="FORMATE DEHYDROGENASE, NITRATE-INDUCIBLE, CYTOCHROME B556 FDN SUBUNIT"/>
    <property type="match status" value="1"/>
</dbReference>
<dbReference type="PANTHER" id="PTHR30074:SF6">
    <property type="entry name" value="FORMATE DEHYDROGENASE GAMMA SUBUNIT"/>
    <property type="match status" value="1"/>
</dbReference>
<name>A0AAW7Z658_9FIRM</name>
<evidence type="ECO:0000313" key="16">
    <source>
        <dbReference type="Proteomes" id="UP001172911"/>
    </source>
</evidence>
<dbReference type="RefSeq" id="WP_304540291.1">
    <property type="nucleotide sequence ID" value="NZ_JARPTC010000001.1"/>
</dbReference>
<dbReference type="NCBIfam" id="TIGR01583">
    <property type="entry name" value="formate-DH-gamm"/>
    <property type="match status" value="1"/>
</dbReference>
<keyword evidence="5" id="KW-1003">Cell membrane</keyword>
<sequence length="235" mass="26530">MIILNNLYIQYIWLLILIATVGTLIIAGAHYIAIGPNAKVLGKLKPEIQRLNFLEISSHFVRMTSTIILAITGIAFAVYNNLGLSYQFLLHIHLFFAVLFALSSLVSILIWIKDNTFKKYDWEWFKVMGGYLTKKEVHIPTGKFNAGQKLFYWFTTVLSIFIIFSGYLLTYPAQFSVYMVLLASIIHGVSAVMLIAGVIGHIYLGSFANPGTIGTITHGMVSKEWIKLHHPKWSD</sequence>
<feature type="transmembrane region" description="Helical" evidence="13">
    <location>
        <begin position="150"/>
        <end position="169"/>
    </location>
</feature>
<dbReference type="Gene3D" id="1.20.950.20">
    <property type="entry name" value="Transmembrane di-heme cytochromes, Chain C"/>
    <property type="match status" value="1"/>
</dbReference>
<dbReference type="GO" id="GO:0046872">
    <property type="term" value="F:metal ion binding"/>
    <property type="evidence" value="ECO:0007669"/>
    <property type="project" value="UniProtKB-KW"/>
</dbReference>
<comment type="caution">
    <text evidence="15">The sequence shown here is derived from an EMBL/GenBank/DDBJ whole genome shotgun (WGS) entry which is preliminary data.</text>
</comment>
<dbReference type="InterPro" id="IPR051817">
    <property type="entry name" value="FDH_cytochrome_b556_subunit"/>
</dbReference>
<dbReference type="SUPFAM" id="SSF81342">
    <property type="entry name" value="Transmembrane di-heme cytochromes"/>
    <property type="match status" value="1"/>
</dbReference>
<organism evidence="15 16">
    <name type="scientific">Desulforamulus aquiferis</name>
    <dbReference type="NCBI Taxonomy" id="1397668"/>
    <lineage>
        <taxon>Bacteria</taxon>
        <taxon>Bacillati</taxon>
        <taxon>Bacillota</taxon>
        <taxon>Clostridia</taxon>
        <taxon>Eubacteriales</taxon>
        <taxon>Peptococcaceae</taxon>
        <taxon>Desulforamulus</taxon>
    </lineage>
</organism>
<proteinExistence type="inferred from homology"/>
<dbReference type="InterPro" id="IPR011577">
    <property type="entry name" value="Cyt_b561_bac/Ni-Hgenase"/>
</dbReference>
<reference evidence="15" key="2">
    <citation type="submission" date="2023-03" db="EMBL/GenBank/DDBJ databases">
        <authorList>
            <person name="Zhang Z."/>
        </authorList>
    </citation>
    <scope>NUCLEOTIDE SEQUENCE</scope>
    <source>
        <strain evidence="15">DSA</strain>
    </source>
</reference>
<evidence type="ECO:0000256" key="2">
    <source>
        <dbReference type="ARBA" id="ARBA00004651"/>
    </source>
</evidence>
<comment type="cofactor">
    <cofactor evidence="1">
        <name>heme</name>
        <dbReference type="ChEBI" id="CHEBI:30413"/>
    </cofactor>
</comment>
<dbReference type="InterPro" id="IPR006471">
    <property type="entry name" value="Formate_DH_gsu"/>
</dbReference>